<protein>
    <submittedName>
        <fullName evidence="1">Pif-1</fullName>
    </submittedName>
</protein>
<proteinExistence type="predicted"/>
<sequence>MLSLLIVSVILLCLVLVHHLNLSYYAEINKTSVANLYLYDNSAVPALRPPEEFIINENALSCHTTPTACTSNADCQLCVEGLASCQEFLEDVILEITPDNQMQISAGERYCLALDNRSARSCNPNTGTWMLRRVDNENFALICHCDTPGLVTQLNIYDDCTLAVGCAPNGVIADINSSPLRCLCNDGYVSELSATNTPYCRPKVMRDVMLDPNYFHRPPCLDGFLPADHPAFDATYRRQIGANVCLPDPCSIDPLTGERHNGRVFYDATGGIDNGPLVMCQCSVEHDLYPVFSRGSMLSTRYSADDFEIANYCLKPLTVNRRDVRSDIKVFWGRNSLKSDADIVFQVNEHHVNEPYRVLLYRRLTQHPTLNVTTSHLLKFQLNSAHVSTSTENVDVFQGYCHLNFLRTHLQSCPLPGQGECTNPQVCGNITCTINHCIRNVASVGYRNRCFFFRITPTFENMGTVGRIVIWNVPSFYAEDNVPVTFYVNALGATDGGYSIPSDVRTFYYTSSGENVAPSQYNSLSQILATFPLYNS</sequence>
<dbReference type="Pfam" id="PF05092">
    <property type="entry name" value="PIF"/>
    <property type="match status" value="1"/>
</dbReference>
<organism evidence="1 2">
    <name type="scientific">Clostera anastomosis granulovirus B</name>
    <dbReference type="NCBI Taxonomy" id="1986290"/>
    <lineage>
        <taxon>Viruses</taxon>
        <taxon>Viruses incertae sedis</taxon>
        <taxon>Naldaviricetes</taxon>
        <taxon>Lefavirales</taxon>
        <taxon>Baculoviridae</taxon>
        <taxon>Betabaculovirus</taxon>
        <taxon>Betabaculovirus alterclanastomosis</taxon>
    </lineage>
</organism>
<dbReference type="InterPro" id="IPR007784">
    <property type="entry name" value="PIR"/>
</dbReference>
<dbReference type="Proteomes" id="UP000232791">
    <property type="component" value="Segment"/>
</dbReference>
<gene>
    <name evidence="1" type="ORF">clas60</name>
</gene>
<keyword evidence="2" id="KW-1185">Reference proteome</keyword>
<evidence type="ECO:0000313" key="2">
    <source>
        <dbReference type="Proteomes" id="UP000232791"/>
    </source>
</evidence>
<reference evidence="1 2" key="1">
    <citation type="journal article" date="2015" name="PLoS ONE">
        <title>The Complete Genome of a New Betabaculovirus from Clostera anastomosis.</title>
        <authorList>
            <person name="Yin F."/>
            <person name="Zhu Z."/>
            <person name="Liu X."/>
            <person name="Hou D."/>
            <person name="Wang J."/>
            <person name="Zhang L."/>
            <person name="Wang M."/>
            <person name="Kou Z."/>
            <person name="Wang H."/>
            <person name="Deng F."/>
            <person name="Hu Z."/>
        </authorList>
    </citation>
    <scope>NUCLEOTIDE SEQUENCE [LARGE SCALE GENOMIC DNA]</scope>
    <source>
        <strain evidence="1 2">ClasGV-B</strain>
    </source>
</reference>
<evidence type="ECO:0000313" key="1">
    <source>
        <dbReference type="EMBL" id="AKS25403.1"/>
    </source>
</evidence>
<dbReference type="EMBL" id="KR091910">
    <property type="protein sequence ID" value="AKS25403.1"/>
    <property type="molecule type" value="Genomic_DNA"/>
</dbReference>
<name>A0A0K0WSK7_9BBAC</name>
<dbReference type="OrthoDB" id="1963at10239"/>
<accession>A0A0K0WSK7</accession>